<accession>A0A2N0VED9</accession>
<comment type="caution">
    <text evidence="3">The sequence shown here is derived from an EMBL/GenBank/DDBJ whole genome shotgun (WGS) entry which is preliminary data.</text>
</comment>
<gene>
    <name evidence="3" type="ORF">CWD77_14220</name>
</gene>
<evidence type="ECO:0000313" key="4">
    <source>
        <dbReference type="Proteomes" id="UP000233398"/>
    </source>
</evidence>
<dbReference type="Proteomes" id="UP000233398">
    <property type="component" value="Unassembled WGS sequence"/>
</dbReference>
<evidence type="ECO:0000256" key="1">
    <source>
        <dbReference type="SAM" id="Coils"/>
    </source>
</evidence>
<feature type="coiled-coil region" evidence="1">
    <location>
        <begin position="19"/>
        <end position="46"/>
    </location>
</feature>
<dbReference type="RefSeq" id="WP_101074251.1">
    <property type="nucleotide sequence ID" value="NZ_PISP01000006.1"/>
</dbReference>
<sequence>MIDEKSQQKLMDYLFDEMNSDERKEFEQKIQNSEELRNKLNELKATQSVIGNYSPEEPQQPGIIFQDHSRKTEPSGKSRWVQTAGWAAAAALLITIFIGLFSSVQFGQTEQGYYLTLGNPPLEVEQEGISEEELNEIIAQIRTENSLMMNSMMEQMQQDQNAQFNESLTALADYYEERRNRDLMLFTEGLLQLEESTANQIDQTNRALNGIIYALSNE</sequence>
<evidence type="ECO:0008006" key="5">
    <source>
        <dbReference type="Google" id="ProtNLM"/>
    </source>
</evidence>
<organism evidence="3 4">
    <name type="scientific">Rhodohalobacter barkolensis</name>
    <dbReference type="NCBI Taxonomy" id="2053187"/>
    <lineage>
        <taxon>Bacteria</taxon>
        <taxon>Pseudomonadati</taxon>
        <taxon>Balneolota</taxon>
        <taxon>Balneolia</taxon>
        <taxon>Balneolales</taxon>
        <taxon>Balneolaceae</taxon>
        <taxon>Rhodohalobacter</taxon>
    </lineage>
</organism>
<protein>
    <recommendedName>
        <fullName evidence="5">Zinc-finger domain-containing protein</fullName>
    </recommendedName>
</protein>
<keyword evidence="2" id="KW-1133">Transmembrane helix</keyword>
<feature type="transmembrane region" description="Helical" evidence="2">
    <location>
        <begin position="80"/>
        <end position="101"/>
    </location>
</feature>
<keyword evidence="2" id="KW-0472">Membrane</keyword>
<keyword evidence="1" id="KW-0175">Coiled coil</keyword>
<dbReference type="EMBL" id="PISP01000006">
    <property type="protein sequence ID" value="PKD42564.1"/>
    <property type="molecule type" value="Genomic_DNA"/>
</dbReference>
<keyword evidence="2" id="KW-0812">Transmembrane</keyword>
<evidence type="ECO:0000313" key="3">
    <source>
        <dbReference type="EMBL" id="PKD42564.1"/>
    </source>
</evidence>
<proteinExistence type="predicted"/>
<dbReference type="OrthoDB" id="1524436at2"/>
<keyword evidence="4" id="KW-1185">Reference proteome</keyword>
<dbReference type="AlphaFoldDB" id="A0A2N0VED9"/>
<name>A0A2N0VED9_9BACT</name>
<evidence type="ECO:0000256" key="2">
    <source>
        <dbReference type="SAM" id="Phobius"/>
    </source>
</evidence>
<reference evidence="3 4" key="1">
    <citation type="submission" date="2017-11" db="EMBL/GenBank/DDBJ databases">
        <title>Rhodohalobacter 15182 sp. nov., isolated from a salt lake.</title>
        <authorList>
            <person name="Han S."/>
        </authorList>
    </citation>
    <scope>NUCLEOTIDE SEQUENCE [LARGE SCALE GENOMIC DNA]</scope>
    <source>
        <strain evidence="3 4">15182</strain>
    </source>
</reference>